<keyword evidence="2 6" id="KW-0812">Transmembrane</keyword>
<dbReference type="OrthoDB" id="306876at2759"/>
<feature type="region of interest" description="Disordered" evidence="5">
    <location>
        <begin position="473"/>
        <end position="586"/>
    </location>
</feature>
<keyword evidence="3 6" id="KW-1133">Transmembrane helix</keyword>
<dbReference type="AlphaFoldDB" id="A0A1Y2HPI4"/>
<feature type="compositionally biased region" description="Polar residues" evidence="5">
    <location>
        <begin position="81"/>
        <end position="90"/>
    </location>
</feature>
<organism evidence="8 9">
    <name type="scientific">Catenaria anguillulae PL171</name>
    <dbReference type="NCBI Taxonomy" id="765915"/>
    <lineage>
        <taxon>Eukaryota</taxon>
        <taxon>Fungi</taxon>
        <taxon>Fungi incertae sedis</taxon>
        <taxon>Blastocladiomycota</taxon>
        <taxon>Blastocladiomycetes</taxon>
        <taxon>Blastocladiales</taxon>
        <taxon>Catenariaceae</taxon>
        <taxon>Catenaria</taxon>
    </lineage>
</organism>
<feature type="transmembrane region" description="Helical" evidence="6">
    <location>
        <begin position="140"/>
        <end position="162"/>
    </location>
</feature>
<name>A0A1Y2HPI4_9FUNG</name>
<feature type="transmembrane region" description="Helical" evidence="6">
    <location>
        <begin position="194"/>
        <end position="212"/>
    </location>
</feature>
<evidence type="ECO:0000256" key="5">
    <source>
        <dbReference type="SAM" id="MobiDB-lite"/>
    </source>
</evidence>
<dbReference type="PANTHER" id="PTHR22911">
    <property type="entry name" value="ACYL-MALONYL CONDENSING ENZYME-RELATED"/>
    <property type="match status" value="1"/>
</dbReference>
<dbReference type="Proteomes" id="UP000193411">
    <property type="component" value="Unassembled WGS sequence"/>
</dbReference>
<feature type="compositionally biased region" description="Basic and acidic residues" evidence="5">
    <location>
        <begin position="475"/>
        <end position="484"/>
    </location>
</feature>
<accession>A0A1Y2HPI4</accession>
<feature type="compositionally biased region" description="Polar residues" evidence="5">
    <location>
        <begin position="490"/>
        <end position="513"/>
    </location>
</feature>
<comment type="subcellular location">
    <subcellularLocation>
        <location evidence="1">Membrane</location>
        <topology evidence="1">Multi-pass membrane protein</topology>
    </subcellularLocation>
</comment>
<reference evidence="8 9" key="1">
    <citation type="submission" date="2016-07" db="EMBL/GenBank/DDBJ databases">
        <title>Pervasive Adenine N6-methylation of Active Genes in Fungi.</title>
        <authorList>
            <consortium name="DOE Joint Genome Institute"/>
            <person name="Mondo S.J."/>
            <person name="Dannebaum R.O."/>
            <person name="Kuo R.C."/>
            <person name="Labutti K."/>
            <person name="Haridas S."/>
            <person name="Kuo A."/>
            <person name="Salamov A."/>
            <person name="Ahrendt S.R."/>
            <person name="Lipzen A."/>
            <person name="Sullivan W."/>
            <person name="Andreopoulos W.B."/>
            <person name="Clum A."/>
            <person name="Lindquist E."/>
            <person name="Daum C."/>
            <person name="Ramamoorthy G.K."/>
            <person name="Gryganskyi A."/>
            <person name="Culley D."/>
            <person name="Magnuson J.K."/>
            <person name="James T.Y."/>
            <person name="O'Malley M.A."/>
            <person name="Stajich J.E."/>
            <person name="Spatafora J.W."/>
            <person name="Visel A."/>
            <person name="Grigoriev I.V."/>
        </authorList>
    </citation>
    <scope>NUCLEOTIDE SEQUENCE [LARGE SCALE GENOMIC DNA]</scope>
    <source>
        <strain evidence="8 9">PL171</strain>
    </source>
</reference>
<comment type="caution">
    <text evidence="8">The sequence shown here is derived from an EMBL/GenBank/DDBJ whole genome shotgun (WGS) entry which is preliminary data.</text>
</comment>
<protein>
    <recommendedName>
        <fullName evidence="7">EamA domain-containing protein</fullName>
    </recommendedName>
</protein>
<evidence type="ECO:0000256" key="2">
    <source>
        <dbReference type="ARBA" id="ARBA00022692"/>
    </source>
</evidence>
<keyword evidence="9" id="KW-1185">Reference proteome</keyword>
<feature type="transmembrane region" description="Helical" evidence="6">
    <location>
        <begin position="106"/>
        <end position="128"/>
    </location>
</feature>
<evidence type="ECO:0000256" key="1">
    <source>
        <dbReference type="ARBA" id="ARBA00004141"/>
    </source>
</evidence>
<proteinExistence type="predicted"/>
<dbReference type="EMBL" id="MCFL01000021">
    <property type="protein sequence ID" value="ORZ35603.1"/>
    <property type="molecule type" value="Genomic_DNA"/>
</dbReference>
<evidence type="ECO:0000256" key="4">
    <source>
        <dbReference type="ARBA" id="ARBA00023136"/>
    </source>
</evidence>
<feature type="domain" description="EamA" evidence="7">
    <location>
        <begin position="109"/>
        <end position="263"/>
    </location>
</feature>
<evidence type="ECO:0000256" key="3">
    <source>
        <dbReference type="ARBA" id="ARBA00022989"/>
    </source>
</evidence>
<dbReference type="Pfam" id="PF00892">
    <property type="entry name" value="EamA"/>
    <property type="match status" value="1"/>
</dbReference>
<feature type="transmembrane region" description="Helical" evidence="6">
    <location>
        <begin position="332"/>
        <end position="351"/>
    </location>
</feature>
<feature type="region of interest" description="Disordered" evidence="5">
    <location>
        <begin position="61"/>
        <end position="94"/>
    </location>
</feature>
<dbReference type="InterPro" id="IPR000620">
    <property type="entry name" value="EamA_dom"/>
</dbReference>
<dbReference type="PANTHER" id="PTHR22911:SF6">
    <property type="entry name" value="SOLUTE CARRIER FAMILY 35 MEMBER G1"/>
    <property type="match status" value="1"/>
</dbReference>
<feature type="transmembrane region" description="Helical" evidence="6">
    <location>
        <begin position="371"/>
        <end position="393"/>
    </location>
</feature>
<feature type="transmembrane region" description="Helical" evidence="6">
    <location>
        <begin position="224"/>
        <end position="241"/>
    </location>
</feature>
<dbReference type="SUPFAM" id="SSF103481">
    <property type="entry name" value="Multidrug resistance efflux transporter EmrE"/>
    <property type="match status" value="2"/>
</dbReference>
<evidence type="ECO:0000256" key="6">
    <source>
        <dbReference type="SAM" id="Phobius"/>
    </source>
</evidence>
<feature type="transmembrane region" description="Helical" evidence="6">
    <location>
        <begin position="301"/>
        <end position="320"/>
    </location>
</feature>
<feature type="transmembrane region" description="Helical" evidence="6">
    <location>
        <begin position="248"/>
        <end position="269"/>
    </location>
</feature>
<evidence type="ECO:0000313" key="8">
    <source>
        <dbReference type="EMBL" id="ORZ35603.1"/>
    </source>
</evidence>
<evidence type="ECO:0000259" key="7">
    <source>
        <dbReference type="Pfam" id="PF00892"/>
    </source>
</evidence>
<gene>
    <name evidence="8" type="ORF">BCR44DRAFT_159370</name>
</gene>
<dbReference type="GO" id="GO:0016020">
    <property type="term" value="C:membrane"/>
    <property type="evidence" value="ECO:0007669"/>
    <property type="project" value="UniProtKB-SubCell"/>
</dbReference>
<dbReference type="InterPro" id="IPR037185">
    <property type="entry name" value="EmrE-like"/>
</dbReference>
<feature type="region of interest" description="Disordered" evidence="5">
    <location>
        <begin position="31"/>
        <end position="50"/>
    </location>
</feature>
<evidence type="ECO:0000313" key="9">
    <source>
        <dbReference type="Proteomes" id="UP000193411"/>
    </source>
</evidence>
<keyword evidence="4 6" id="KW-0472">Membrane</keyword>
<sequence>MKEKGSDEFNSDLNSVAAAIKSSSVSRNEVLVDPFTGRPTLSRRSTAASSVALDLGTPNVSRQSSVASNLGAASEKGAPSSKLQEPSTAADSPPTFRGRIKAVVQAVNPGLVLMIINAVLGCFTTLFSKTLTGKPYNYQPFQLVFFRSLVVYCIGTLWQLLLEVLSRNAPSQSTAPRTRVSVLDLLLGPKGARWLLLGRASSGFVSVFTYYYSVRALSVGEATVLSFVSPIVVGILGALVLKERWEKIDAAASVISLFGVSVIANPSMLNFLTQSPVRTVRSIALAVQAVVEAEDAAARTMSFATGIVSAVAGATTYIWIRKIGKGASAMQVSTIFGLHSVWMSVLGAWAAGGSPWTVSHGVPASAGEWGYLLGLSCVGLTGQVLLNVALRFVAAAKASCMNFVQVPASFTLDFLLHGRVPSLSDCVGGGTIVSCVLMVALAKSKRADPLPNPPPPVADSYTKSVETTAAVSDRNAAEPGKDSFIESVPMQPQLSKQETSPPSGSIRSRTNSMARPKAVPARSVLGNADRLGLGNRAASGVSGMSRPIMRKADRSESQPLVGTLEREQQQQQQQAKSPKSGRGAGR</sequence>
<dbReference type="STRING" id="765915.A0A1Y2HPI4"/>